<dbReference type="EMBL" id="JADJMS010000006">
    <property type="protein sequence ID" value="MBK7414231.1"/>
    <property type="molecule type" value="Genomic_DNA"/>
</dbReference>
<dbReference type="AlphaFoldDB" id="A0A935MY81"/>
<evidence type="ECO:0000313" key="2">
    <source>
        <dbReference type="EMBL" id="MBK7414231.1"/>
    </source>
</evidence>
<sequence>MRLMKMIPPLLKWKLRVFSIQRVVFWSLVGIFGLSFAATAADFDEESDVKKWQEIAVLMPAAPRKESLIPFYVSAATENLFFIDGATLSVGEDGVVRYVLIVQAAGGARNISYEGMRCLTRERRIYASGRLDGTWSKSRNNEWEKVRDAAANRQYAELFLEYFCPGGTIARSADEVRSALKVGLHPDNRR</sequence>
<evidence type="ECO:0000313" key="3">
    <source>
        <dbReference type="Proteomes" id="UP000739411"/>
    </source>
</evidence>
<accession>A0A935MY81</accession>
<feature type="domain" description="CNP1-like uncharacterised" evidence="1">
    <location>
        <begin position="49"/>
        <end position="181"/>
    </location>
</feature>
<dbReference type="Proteomes" id="UP000739411">
    <property type="component" value="Unassembled WGS sequence"/>
</dbReference>
<name>A0A935MY81_9RHOO</name>
<gene>
    <name evidence="2" type="ORF">IPJ38_02985</name>
</gene>
<organism evidence="2 3">
    <name type="scientific">Candidatus Dechloromonas phosphorivorans</name>
    <dbReference type="NCBI Taxonomy" id="2899244"/>
    <lineage>
        <taxon>Bacteria</taxon>
        <taxon>Pseudomonadati</taxon>
        <taxon>Pseudomonadota</taxon>
        <taxon>Betaproteobacteria</taxon>
        <taxon>Rhodocyclales</taxon>
        <taxon>Azonexaceae</taxon>
        <taxon>Dechloromonas</taxon>
    </lineage>
</organism>
<proteinExistence type="predicted"/>
<evidence type="ECO:0000259" key="1">
    <source>
        <dbReference type="Pfam" id="PF08750"/>
    </source>
</evidence>
<comment type="caution">
    <text evidence="2">The sequence shown here is derived from an EMBL/GenBank/DDBJ whole genome shotgun (WGS) entry which is preliminary data.</text>
</comment>
<protein>
    <submittedName>
        <fullName evidence="2">CNP1-like family protein</fullName>
    </submittedName>
</protein>
<reference evidence="2 3" key="1">
    <citation type="submission" date="2020-10" db="EMBL/GenBank/DDBJ databases">
        <title>Connecting structure to function with the recovery of over 1000 high-quality activated sludge metagenome-assembled genomes encoding full-length rRNA genes using long-read sequencing.</title>
        <authorList>
            <person name="Singleton C.M."/>
            <person name="Petriglieri F."/>
            <person name="Kristensen J.M."/>
            <person name="Kirkegaard R.H."/>
            <person name="Michaelsen T.Y."/>
            <person name="Andersen M.H."/>
            <person name="Karst S.M."/>
            <person name="Dueholm M.S."/>
            <person name="Nielsen P.H."/>
            <person name="Albertsen M."/>
        </authorList>
    </citation>
    <scope>NUCLEOTIDE SEQUENCE [LARGE SCALE GENOMIC DNA]</scope>
    <source>
        <strain evidence="2">EsbW_18-Q3-R4-48_BATAC.463</strain>
    </source>
</reference>
<dbReference type="Pfam" id="PF08750">
    <property type="entry name" value="CNP1"/>
    <property type="match status" value="1"/>
</dbReference>
<dbReference type="InterPro" id="IPR014861">
    <property type="entry name" value="CNP1-like_dom"/>
</dbReference>